<comment type="caution">
    <text evidence="5">The sequence shown here is derived from an EMBL/GenBank/DDBJ whole genome shotgun (WGS) entry which is preliminary data.</text>
</comment>
<proteinExistence type="predicted"/>
<dbReference type="SUPFAM" id="SSF49785">
    <property type="entry name" value="Galactose-binding domain-like"/>
    <property type="match status" value="1"/>
</dbReference>
<gene>
    <name evidence="5" type="ORF">HMH01_06560</name>
</gene>
<dbReference type="SUPFAM" id="SSF53300">
    <property type="entry name" value="vWA-like"/>
    <property type="match status" value="2"/>
</dbReference>
<dbReference type="RefSeq" id="WP_171323568.1">
    <property type="nucleotide sequence ID" value="NZ_JABFBC010000001.1"/>
</dbReference>
<protein>
    <submittedName>
        <fullName evidence="5">VWA domain-containing protein</fullName>
    </submittedName>
</protein>
<dbReference type="Gene3D" id="3.40.50.410">
    <property type="entry name" value="von Willebrand factor, type A domain"/>
    <property type="match status" value="2"/>
</dbReference>
<keyword evidence="3" id="KW-0732">Signal</keyword>
<feature type="region of interest" description="Disordered" evidence="2">
    <location>
        <begin position="587"/>
        <end position="607"/>
    </location>
</feature>
<accession>A0A849L1D2</accession>
<dbReference type="Pfam" id="PF13768">
    <property type="entry name" value="VWA_3"/>
    <property type="match status" value="1"/>
</dbReference>
<dbReference type="PANTHER" id="PTHR13037">
    <property type="entry name" value="FORMIN"/>
    <property type="match status" value="1"/>
</dbReference>
<dbReference type="Gene3D" id="2.60.120.380">
    <property type="match status" value="1"/>
</dbReference>
<dbReference type="PANTHER" id="PTHR13037:SF24">
    <property type="entry name" value="POLYCOMB PROTEIN PCL-RELATED"/>
    <property type="match status" value="1"/>
</dbReference>
<feature type="domain" description="VWFA" evidence="4">
    <location>
        <begin position="1617"/>
        <end position="1798"/>
    </location>
</feature>
<evidence type="ECO:0000259" key="4">
    <source>
        <dbReference type="PROSITE" id="PS50234"/>
    </source>
</evidence>
<dbReference type="PROSITE" id="PS50234">
    <property type="entry name" value="VWFA"/>
    <property type="match status" value="1"/>
</dbReference>
<sequence>MIARAALAALLATLAAQPAPAQSRIHLQAVQDAGATVADAQRLVPGTTDLGPDPPEATRIFRLAPETTGLYRITLDGPGALSLLAYPTPDGLPADGARPAVVARYASAYGPPAIGPVLLAAGRPYLLTASSLQPAALVLTLAEELPPPAPVPERGAGIGPGRYLFEATDAIRLTLPPGPPLRIAAQPEARAGLDARADGVSIPPGGLYPFATERAADLSLAPRIGRDEPAPLVLLDIAPAPEGLDEVEPNDTTPQPVGIGSDFAGVLLPGGDSDALTFGIDAPASLSLDVRTGAVWPGFSATLEREVDRAQVQIWSRRSRRGALFAGPLELGPGTYRLTLRREDADTQDAPYTLRLAPSPATPPGTEQEPNDTPRAATPLGPALQVRGTAGANDTDHFVFSVPDSADGRLWRVMAVGADRLLVSGPFGPLADVTAEGRRAMADALALPPGDYMAEIRGAGDYALRVMDLGPHPQGWESEPNDRAGDGLRLAFDAPVSGSFHHARDADSYLFQLGAETAVALAITPPDDGAMAARLYLDGQPWGRTRLFAPAGAEYVYDATLPAGDWWLELAPAETRTRGNYGVALSRRAASATAEPDDRPLDARPMPRSGDIAGSVGGFDGIDQVFVALPQGAGRALFACDGPGQGGGWTLWDWAGTRLPNPQADLAPVDYTPDLGGALRLEIRGGDTEADYACAMRLAPATLPAPVDAPRTLGPGTAGVFTLTDTRPPLDIPLDLPRGAVGALGCTGPDGVPIAPSDRLVELRDTQVPRDADLDGLRPFRAGEKPLLRLSGQAAPALPHSLTCVLHDLSTLARPRDRGPAAPFVPPEPPQPRAQAAVATDAPPPPGIQALMALAIPEEQPRGDLPLAFAFADLPPFAAYSAAGQGARVTAQITNRGPEPLDLTFEATAQAEGWQVVVDPARATLAPGATLPVTLALRLPPWQSPVLAPPLALIARAGDRFAADLLETRIDANTPQQSPFVWWSAPDALRGGLNLLHHGLGARLIAQGDAPVSDADATRAAAFHDGLAPHVGAPLASGALTFRLAAPGTLAGAMIQLRSTTPRGAWPDSYAVDLSRDGTGWRRVAAGALDARHGPQFVIFDRPQEAAFLRVGFPSCRGGCDRVAVQEIQAIAPPGTHPEGLAPINAADPALGGHVVAALPNHSGNWNEELLTADPDRRNSGWAERNSPQAIVLGFHQNRAALIERLAWVGNPADAARPAGAEVAISTESPAGPWRTIGTLPAPPPGADRAELVPAAPVWARYVRVTVDIAGDQVGPDAILAHEAPGTSVLGLWEDDAPAAAFEAQGHGVTPAVPEPSGGPDRDRAVTLAPGTPVRSSVVLERNEDWWRIVVPDGPPQELSLAFAGAPLEVEAELADATGAAIPLAFEQDAQGTTGRAVLAPGDHFLRMFEPPRSVVIAWDTSGSVAPYIPRTLAAVRTWGASLQPGRDALQLLPFGSPVILPDFADTPEALAPWLRELPSTGSSDAEGAMRLAAEALRGRRGARGVVIITDAETSADPQLWPQLLAARPRVVSLSIDSDSRQNAAILMDWAAMNGGRFQRVVGPLGLADGLDMAAALFRAPKPYALAATLAPYAEPEGIATLTLAEAEAPAATPTGAIEVILDASGSMLQRLDGRRRIEVAHDALARLVRETLPPGTPFAFRAFGLQEDSCRTELQLPLAPLDPATAEAAIRGVPAVNLARTAIADSLRAAATDLAGSTPPRVIVLVTDGEETCEGDPAAAIETLRASGLDVRVNIVGFAIDDAGLAESFRSWATAGGGAYFDAGNAAALDAAMTGALTPRFDILRRHPDGRIEAVGSAALGDTVEVPAGTLILRPASAATGPEIELRLAPDAAATLDYRAGRGLSARPG</sequence>
<keyword evidence="1" id="KW-0945">Host-virus interaction</keyword>
<dbReference type="CDD" id="cd00198">
    <property type="entry name" value="vWFA"/>
    <property type="match status" value="1"/>
</dbReference>
<reference evidence="5 6" key="1">
    <citation type="submission" date="2020-05" db="EMBL/GenBank/DDBJ databases">
        <title>Gimesia benthica sp. nov., a novel planctomycete isolated from a deep-sea water sample of the Northwest Indian Ocean.</title>
        <authorList>
            <person name="Wang J."/>
            <person name="Ruan C."/>
            <person name="Song L."/>
            <person name="Zhu Y."/>
            <person name="Li A."/>
            <person name="Zheng X."/>
            <person name="Wang L."/>
            <person name="Lu Z."/>
            <person name="Huang Y."/>
            <person name="Du W."/>
            <person name="Zhou Y."/>
            <person name="Huang L."/>
            <person name="Dai X."/>
        </authorList>
    </citation>
    <scope>NUCLEOTIDE SEQUENCE [LARGE SCALE GENOMIC DNA]</scope>
    <source>
        <strain evidence="5 6">YYQ-30</strain>
    </source>
</reference>
<feature type="region of interest" description="Disordered" evidence="2">
    <location>
        <begin position="354"/>
        <end position="381"/>
    </location>
</feature>
<feature type="compositionally biased region" description="Pro residues" evidence="2">
    <location>
        <begin position="823"/>
        <end position="832"/>
    </location>
</feature>
<evidence type="ECO:0000313" key="5">
    <source>
        <dbReference type="EMBL" id="NNU80096.1"/>
    </source>
</evidence>
<dbReference type="Pfam" id="PF00092">
    <property type="entry name" value="VWA"/>
    <property type="match status" value="1"/>
</dbReference>
<keyword evidence="6" id="KW-1185">Reference proteome</keyword>
<dbReference type="Gene3D" id="2.60.120.260">
    <property type="entry name" value="Galactose-binding domain-like"/>
    <property type="match status" value="1"/>
</dbReference>
<evidence type="ECO:0000256" key="3">
    <source>
        <dbReference type="SAM" id="SignalP"/>
    </source>
</evidence>
<evidence type="ECO:0000313" key="6">
    <source>
        <dbReference type="Proteomes" id="UP000572377"/>
    </source>
</evidence>
<organism evidence="5 6">
    <name type="scientific">Halovulum dunhuangense</name>
    <dbReference type="NCBI Taxonomy" id="1505036"/>
    <lineage>
        <taxon>Bacteria</taxon>
        <taxon>Pseudomonadati</taxon>
        <taxon>Pseudomonadota</taxon>
        <taxon>Alphaproteobacteria</taxon>
        <taxon>Rhodobacterales</taxon>
        <taxon>Paracoccaceae</taxon>
        <taxon>Halovulum</taxon>
    </lineage>
</organism>
<name>A0A849L1D2_9RHOB</name>
<evidence type="ECO:0000256" key="1">
    <source>
        <dbReference type="ARBA" id="ARBA00022581"/>
    </source>
</evidence>
<dbReference type="InterPro" id="IPR002035">
    <property type="entry name" value="VWF_A"/>
</dbReference>
<dbReference type="SMART" id="SM00327">
    <property type="entry name" value="VWA"/>
    <property type="match status" value="2"/>
</dbReference>
<dbReference type="InterPro" id="IPR008979">
    <property type="entry name" value="Galactose-bd-like_sf"/>
</dbReference>
<feature type="region of interest" description="Disordered" evidence="2">
    <location>
        <begin position="815"/>
        <end position="843"/>
    </location>
</feature>
<feature type="signal peptide" evidence="3">
    <location>
        <begin position="1"/>
        <end position="21"/>
    </location>
</feature>
<dbReference type="InterPro" id="IPR036465">
    <property type="entry name" value="vWFA_dom_sf"/>
</dbReference>
<dbReference type="Proteomes" id="UP000572377">
    <property type="component" value="Unassembled WGS sequence"/>
</dbReference>
<evidence type="ECO:0000256" key="2">
    <source>
        <dbReference type="SAM" id="MobiDB-lite"/>
    </source>
</evidence>
<feature type="chain" id="PRO_5032466406" evidence="3">
    <location>
        <begin position="22"/>
        <end position="1870"/>
    </location>
</feature>
<dbReference type="EMBL" id="JABFBC010000001">
    <property type="protein sequence ID" value="NNU80096.1"/>
    <property type="molecule type" value="Genomic_DNA"/>
</dbReference>